<organism evidence="1 2">
    <name type="scientific">Nocardia terrae</name>
    <dbReference type="NCBI Taxonomy" id="2675851"/>
    <lineage>
        <taxon>Bacteria</taxon>
        <taxon>Bacillati</taxon>
        <taxon>Actinomycetota</taxon>
        <taxon>Actinomycetes</taxon>
        <taxon>Mycobacteriales</taxon>
        <taxon>Nocardiaceae</taxon>
        <taxon>Nocardia</taxon>
    </lineage>
</organism>
<name>A0A7K1UNW4_9NOCA</name>
<dbReference type="RefSeq" id="WP_157354641.1">
    <property type="nucleotide sequence ID" value="NZ_WRPP01000001.1"/>
</dbReference>
<keyword evidence="2" id="KW-1185">Reference proteome</keyword>
<dbReference type="PRINTS" id="PR00469">
    <property type="entry name" value="PNDRDTASEII"/>
</dbReference>
<evidence type="ECO:0000313" key="2">
    <source>
        <dbReference type="Proteomes" id="UP000466794"/>
    </source>
</evidence>
<evidence type="ECO:0000313" key="1">
    <source>
        <dbReference type="EMBL" id="MVU75859.1"/>
    </source>
</evidence>
<dbReference type="PRINTS" id="PR00368">
    <property type="entry name" value="FADPNR"/>
</dbReference>
<proteinExistence type="predicted"/>
<reference evidence="1 2" key="1">
    <citation type="submission" date="2019-12" db="EMBL/GenBank/DDBJ databases">
        <title>Nocardia sp. nov. ET3-3 isolated from soil.</title>
        <authorList>
            <person name="Kanchanasin P."/>
            <person name="Tanasupawat S."/>
            <person name="Yuki M."/>
            <person name="Kudo T."/>
        </authorList>
    </citation>
    <scope>NUCLEOTIDE SEQUENCE [LARGE SCALE GENOMIC DNA]</scope>
    <source>
        <strain evidence="1 2">ET3-3</strain>
    </source>
</reference>
<dbReference type="SUPFAM" id="SSF51905">
    <property type="entry name" value="FAD/NAD(P)-binding domain"/>
    <property type="match status" value="2"/>
</dbReference>
<protein>
    <submittedName>
        <fullName evidence="1">NAD(P)-binding protein</fullName>
    </submittedName>
</protein>
<dbReference type="EMBL" id="WRPP01000001">
    <property type="protein sequence ID" value="MVU75859.1"/>
    <property type="molecule type" value="Genomic_DNA"/>
</dbReference>
<dbReference type="InterPro" id="IPR036188">
    <property type="entry name" value="FAD/NAD-bd_sf"/>
</dbReference>
<dbReference type="PANTHER" id="PTHR42877:SF4">
    <property type="entry name" value="FAD_NAD(P)-BINDING DOMAIN-CONTAINING PROTEIN-RELATED"/>
    <property type="match status" value="1"/>
</dbReference>
<comment type="caution">
    <text evidence="1">The sequence shown here is derived from an EMBL/GenBank/DDBJ whole genome shotgun (WGS) entry which is preliminary data.</text>
</comment>
<dbReference type="Proteomes" id="UP000466794">
    <property type="component" value="Unassembled WGS sequence"/>
</dbReference>
<sequence length="489" mass="54337">MGAPRQPRIVIIGAGVSGIASAITLQRNGFHDFVMLEKGSDVGGVWHWNHYPGLTCDVPSQLYQFGFDPKPDWSHVFAPGPEIQRYLADVARRHGLLRSHVRLNSEVVATTFTGTEWQVETADGTRYEADFVIAATGVLHHPAVPDIPGLGDFTGDVLHTARWDDAVPTAGRRIAVLGTGSTGVQVVSALQPDAQHITHFVRSPQWVIWAPMWLPQPALVSGLLNRMPQVNRALYQAGMAGAKLFTDVVTRPSWRRRAVQRYARLSLRAQISEPELREQLTPDYEPLCKRQVLSGSYYRALRARNAELVTTAIDEVTATGIRTADGRHHEADMIVLATGFRAHDYMRPMNLTGREGVSIDDAWAKGPRAYRMTAIPGFPNLFTVLGPHSPTGSIPLHHAAEVTARYITRWIRRWSAGEFDTVEVTEEATGRFESEVAEAMGPTVWNTGCNSWYFTEGGSIDLLPFDRATMESMLDEPDDRDFHLRVRAT</sequence>
<dbReference type="Pfam" id="PF13738">
    <property type="entry name" value="Pyr_redox_3"/>
    <property type="match status" value="1"/>
</dbReference>
<dbReference type="Gene3D" id="3.50.50.60">
    <property type="entry name" value="FAD/NAD(P)-binding domain"/>
    <property type="match status" value="2"/>
</dbReference>
<gene>
    <name evidence="1" type="ORF">GPX89_01200</name>
</gene>
<dbReference type="PANTHER" id="PTHR42877">
    <property type="entry name" value="L-ORNITHINE N(5)-MONOOXYGENASE-RELATED"/>
    <property type="match status" value="1"/>
</dbReference>
<accession>A0A7K1UNW4</accession>
<dbReference type="AlphaFoldDB" id="A0A7K1UNW4"/>
<dbReference type="InterPro" id="IPR051209">
    <property type="entry name" value="FAD-bind_Monooxygenase_sf"/>
</dbReference>